<feature type="compositionally biased region" description="Pro residues" evidence="1">
    <location>
        <begin position="1"/>
        <end position="12"/>
    </location>
</feature>
<name>A0A1B6GJW6_9HEMI</name>
<protein>
    <submittedName>
        <fullName evidence="2">Uncharacterized protein</fullName>
    </submittedName>
</protein>
<dbReference type="AlphaFoldDB" id="A0A1B6GJW6"/>
<accession>A0A1B6GJW6</accession>
<evidence type="ECO:0000313" key="2">
    <source>
        <dbReference type="EMBL" id="JAS62746.1"/>
    </source>
</evidence>
<feature type="region of interest" description="Disordered" evidence="1">
    <location>
        <begin position="108"/>
        <end position="132"/>
    </location>
</feature>
<organism evidence="2">
    <name type="scientific">Cuerna arida</name>
    <dbReference type="NCBI Taxonomy" id="1464854"/>
    <lineage>
        <taxon>Eukaryota</taxon>
        <taxon>Metazoa</taxon>
        <taxon>Ecdysozoa</taxon>
        <taxon>Arthropoda</taxon>
        <taxon>Hexapoda</taxon>
        <taxon>Insecta</taxon>
        <taxon>Pterygota</taxon>
        <taxon>Neoptera</taxon>
        <taxon>Paraneoptera</taxon>
        <taxon>Hemiptera</taxon>
        <taxon>Auchenorrhyncha</taxon>
        <taxon>Membracoidea</taxon>
        <taxon>Cicadellidae</taxon>
        <taxon>Cicadellinae</taxon>
        <taxon>Proconiini</taxon>
        <taxon>Cuerna</taxon>
    </lineage>
</organism>
<gene>
    <name evidence="2" type="ORF">g.44567</name>
</gene>
<feature type="non-terminal residue" evidence="2">
    <location>
        <position position="1"/>
    </location>
</feature>
<feature type="region of interest" description="Disordered" evidence="1">
    <location>
        <begin position="1"/>
        <end position="31"/>
    </location>
</feature>
<dbReference type="EMBL" id="GECZ01007023">
    <property type="protein sequence ID" value="JAS62746.1"/>
    <property type="molecule type" value="Transcribed_RNA"/>
</dbReference>
<feature type="non-terminal residue" evidence="2">
    <location>
        <position position="132"/>
    </location>
</feature>
<sequence length="132" mass="15210">APPPRSRQPSPAPSSRQGPTPVPHVKYPTAPVPIQVHGRKLKIRWLSEFEMQTKNEEPDIPLTERTKHLMKCVKRAGYHNFIDKQALKSLFQNHSHYWKEGLDQETIESNLFEEGDDSTAYGDYEDQEDLEA</sequence>
<reference evidence="2" key="1">
    <citation type="submission" date="2015-11" db="EMBL/GenBank/DDBJ databases">
        <title>De novo transcriptome assembly of four potential Pierce s Disease insect vectors from Arizona vineyards.</title>
        <authorList>
            <person name="Tassone E.E."/>
        </authorList>
    </citation>
    <scope>NUCLEOTIDE SEQUENCE</scope>
</reference>
<proteinExistence type="predicted"/>
<evidence type="ECO:0000256" key="1">
    <source>
        <dbReference type="SAM" id="MobiDB-lite"/>
    </source>
</evidence>